<dbReference type="GO" id="GO:0051301">
    <property type="term" value="P:cell division"/>
    <property type="evidence" value="ECO:0007669"/>
    <property type="project" value="UniProtKB-KW"/>
</dbReference>
<keyword evidence="1" id="KW-0132">Cell division</keyword>
<dbReference type="InterPro" id="IPR006664">
    <property type="entry name" value="OMP_bac"/>
</dbReference>
<dbReference type="InterPro" id="IPR039001">
    <property type="entry name" value="Pal"/>
</dbReference>
<keyword evidence="6 8" id="KW-0449">Lipoprotein</keyword>
<organism evidence="11 12">
    <name type="scientific">Pelodictyon luteolum</name>
    <dbReference type="NCBI Taxonomy" id="1100"/>
    <lineage>
        <taxon>Bacteria</taxon>
        <taxon>Pseudomonadati</taxon>
        <taxon>Chlorobiota</taxon>
        <taxon>Chlorobiia</taxon>
        <taxon>Chlorobiales</taxon>
        <taxon>Chlorobiaceae</taxon>
        <taxon>Chlorobium/Pelodictyon group</taxon>
        <taxon>Pelodictyon</taxon>
    </lineage>
</organism>
<sequence>MKNLKPLARILCVPAMLFIGACSCQKDVAVAPEPPPPPPPAAVAVPALGDVFFDFDQSALRMDAVSQLKNNAAWMDANRSKRVIVEGHCDERGTNEYNMALGERRASSAKEYIVSLGISPERIETISYGEEKPFAQGSTEEAWAQNRRAHFVAE</sequence>
<feature type="domain" description="OmpA-like" evidence="10">
    <location>
        <begin position="40"/>
        <end position="154"/>
    </location>
</feature>
<proteinExistence type="inferred from homology"/>
<evidence type="ECO:0000256" key="5">
    <source>
        <dbReference type="ARBA" id="ARBA00023237"/>
    </source>
</evidence>
<gene>
    <name evidence="8" type="primary">pal</name>
    <name evidence="11" type="ORF">A3K90_03375</name>
</gene>
<comment type="caution">
    <text evidence="11">The sequence shown here is derived from an EMBL/GenBank/DDBJ whole genome shotgun (WGS) entry which is preliminary data.</text>
</comment>
<comment type="similarity">
    <text evidence="8">Belongs to the Pal lipoprotein family.</text>
</comment>
<dbReference type="CDD" id="cd07185">
    <property type="entry name" value="OmpA_C-like"/>
    <property type="match status" value="1"/>
</dbReference>
<evidence type="ECO:0000313" key="11">
    <source>
        <dbReference type="EMBL" id="KZK73848.1"/>
    </source>
</evidence>
<evidence type="ECO:0000256" key="6">
    <source>
        <dbReference type="ARBA" id="ARBA00023288"/>
    </source>
</evidence>
<evidence type="ECO:0000259" key="10">
    <source>
        <dbReference type="PROSITE" id="PS51123"/>
    </source>
</evidence>
<dbReference type="InterPro" id="IPR014169">
    <property type="entry name" value="Pal_lipo_C"/>
</dbReference>
<comment type="subcellular location">
    <subcellularLocation>
        <location evidence="8">Cell outer membrane</location>
        <topology evidence="8">Lipid-anchor</topology>
    </subcellularLocation>
</comment>
<evidence type="ECO:0000256" key="2">
    <source>
        <dbReference type="ARBA" id="ARBA00022729"/>
    </source>
</evidence>
<reference evidence="11 12" key="1">
    <citation type="submission" date="2016-03" db="EMBL/GenBank/DDBJ databases">
        <title>Speciation and ecological success in dimly lit waters: horizontal gene transfer in a green sulfur bacteria bloom unveiled by metagenomic assembly.</title>
        <authorList>
            <person name="Llorens-Mares T."/>
            <person name="Liu Z."/>
            <person name="Allen L.Z."/>
            <person name="Rusch D.B."/>
            <person name="Craig M.T."/>
            <person name="Dupont C.L."/>
            <person name="Bryant D.A."/>
            <person name="Casamayor E.O."/>
        </authorList>
    </citation>
    <scope>NUCLEOTIDE SEQUENCE [LARGE SCALE GENOMIC DNA]</scope>
    <source>
        <strain evidence="11">CIII</strain>
    </source>
</reference>
<dbReference type="Proteomes" id="UP000076481">
    <property type="component" value="Unassembled WGS sequence"/>
</dbReference>
<dbReference type="HAMAP" id="MF_02204">
    <property type="entry name" value="Pal"/>
    <property type="match status" value="1"/>
</dbReference>
<name>A0A165LCD0_PELLU</name>
<dbReference type="Gene3D" id="3.30.1330.60">
    <property type="entry name" value="OmpA-like domain"/>
    <property type="match status" value="1"/>
</dbReference>
<dbReference type="PROSITE" id="PS51257">
    <property type="entry name" value="PROKAR_LIPOPROTEIN"/>
    <property type="match status" value="1"/>
</dbReference>
<dbReference type="PANTHER" id="PTHR30329">
    <property type="entry name" value="STATOR ELEMENT OF FLAGELLAR MOTOR COMPLEX"/>
    <property type="match status" value="1"/>
</dbReference>
<evidence type="ECO:0000313" key="12">
    <source>
        <dbReference type="Proteomes" id="UP000076481"/>
    </source>
</evidence>
<accession>A0A165LCD0</accession>
<evidence type="ECO:0000256" key="8">
    <source>
        <dbReference type="HAMAP-Rule" id="MF_02204"/>
    </source>
</evidence>
<dbReference type="InterPro" id="IPR050330">
    <property type="entry name" value="Bact_OuterMem_StrucFunc"/>
</dbReference>
<evidence type="ECO:0000256" key="7">
    <source>
        <dbReference type="ARBA" id="ARBA00023306"/>
    </source>
</evidence>
<protein>
    <recommendedName>
        <fullName evidence="8">Peptidoglycan-associated lipoprotein</fullName>
        <shortName evidence="8">PAL</shortName>
    </recommendedName>
</protein>
<dbReference type="InterPro" id="IPR006665">
    <property type="entry name" value="OmpA-like"/>
</dbReference>
<feature type="signal peptide" evidence="9">
    <location>
        <begin position="1"/>
        <end position="26"/>
    </location>
</feature>
<feature type="chain" id="PRO_5007861689" description="Peptidoglycan-associated lipoprotein" evidence="9">
    <location>
        <begin position="27"/>
        <end position="154"/>
    </location>
</feature>
<dbReference type="GO" id="GO:0009279">
    <property type="term" value="C:cell outer membrane"/>
    <property type="evidence" value="ECO:0007669"/>
    <property type="project" value="UniProtKB-SubCell"/>
</dbReference>
<keyword evidence="5 8" id="KW-0998">Cell outer membrane</keyword>
<dbReference type="PRINTS" id="PR01023">
    <property type="entry name" value="NAFLGMOTY"/>
</dbReference>
<evidence type="ECO:0000256" key="1">
    <source>
        <dbReference type="ARBA" id="ARBA00022618"/>
    </source>
</evidence>
<dbReference type="PRINTS" id="PR01021">
    <property type="entry name" value="OMPADOMAIN"/>
</dbReference>
<dbReference type="NCBIfam" id="TIGR02802">
    <property type="entry name" value="Pal_lipo"/>
    <property type="match status" value="1"/>
</dbReference>
<dbReference type="PROSITE" id="PS51123">
    <property type="entry name" value="OMPA_2"/>
    <property type="match status" value="1"/>
</dbReference>
<evidence type="ECO:0000256" key="4">
    <source>
        <dbReference type="ARBA" id="ARBA00023139"/>
    </source>
</evidence>
<evidence type="ECO:0000256" key="9">
    <source>
        <dbReference type="SAM" id="SignalP"/>
    </source>
</evidence>
<dbReference type="EMBL" id="LVWG01000033">
    <property type="protein sequence ID" value="KZK73848.1"/>
    <property type="molecule type" value="Genomic_DNA"/>
</dbReference>
<keyword evidence="3 8" id="KW-0472">Membrane</keyword>
<evidence type="ECO:0000256" key="3">
    <source>
        <dbReference type="ARBA" id="ARBA00023136"/>
    </source>
</evidence>
<keyword evidence="7" id="KW-0131">Cell cycle</keyword>
<dbReference type="InterPro" id="IPR036737">
    <property type="entry name" value="OmpA-like_sf"/>
</dbReference>
<keyword evidence="4 8" id="KW-0564">Palmitate</keyword>
<dbReference type="RefSeq" id="WP_303682027.1">
    <property type="nucleotide sequence ID" value="NZ_LVWG01000033.1"/>
</dbReference>
<dbReference type="SUPFAM" id="SSF103088">
    <property type="entry name" value="OmpA-like"/>
    <property type="match status" value="1"/>
</dbReference>
<dbReference type="Pfam" id="PF00691">
    <property type="entry name" value="OmpA"/>
    <property type="match status" value="1"/>
</dbReference>
<keyword evidence="2 8" id="KW-0732">Signal</keyword>
<dbReference type="AlphaFoldDB" id="A0A165LCD0"/>
<dbReference type="PANTHER" id="PTHR30329:SF21">
    <property type="entry name" value="LIPOPROTEIN YIAD-RELATED"/>
    <property type="match status" value="1"/>
</dbReference>